<dbReference type="AlphaFoldDB" id="A0A1C6SS63"/>
<feature type="region of interest" description="Disordered" evidence="1">
    <location>
        <begin position="26"/>
        <end position="49"/>
    </location>
</feature>
<evidence type="ECO:0000313" key="3">
    <source>
        <dbReference type="Proteomes" id="UP000199699"/>
    </source>
</evidence>
<proteinExistence type="predicted"/>
<dbReference type="RefSeq" id="WP_175440165.1">
    <property type="nucleotide sequence ID" value="NZ_FMHT01000003.1"/>
</dbReference>
<dbReference type="InterPro" id="IPR027417">
    <property type="entry name" value="P-loop_NTPase"/>
</dbReference>
<name>A0A1C6SS63_9ACTN</name>
<keyword evidence="3" id="KW-1185">Reference proteome</keyword>
<dbReference type="Gene3D" id="3.40.50.300">
    <property type="entry name" value="P-loop containing nucleotide triphosphate hydrolases"/>
    <property type="match status" value="1"/>
</dbReference>
<dbReference type="EMBL" id="FMHT01000003">
    <property type="protein sequence ID" value="SCL32338.1"/>
    <property type="molecule type" value="Genomic_DNA"/>
</dbReference>
<accession>A0A1C6SS63</accession>
<evidence type="ECO:0000256" key="1">
    <source>
        <dbReference type="SAM" id="MobiDB-lite"/>
    </source>
</evidence>
<dbReference type="SUPFAM" id="SSF53795">
    <property type="entry name" value="PEP carboxykinase-like"/>
    <property type="match status" value="1"/>
</dbReference>
<gene>
    <name evidence="2" type="ORF">GA0070616_4440</name>
</gene>
<sequence>MPARSAYGLHIRGLDEVAELPTVARPPAGSHPVTVRQRHATPPPPTPLDGYRLVRRLTDGRTLALERRSGDATFYGPALAADVLAHPYLAPVAVVVNRWAGRETFHAGAFVHAGRAWVVLGGRTAGKSTLLAALAARDVPVLADDIVVCDGGDVLAGPRCVDLREPVPGLGLPTRAVRDATRLRVTLPAVAPRLPLGGWIFLRWGDAPALTPVGPADLLSRLAARRSLPELPSDPAVLLTLAGKPGYDLTRPRDWAALDATRRLLCVALAPTGARP</sequence>
<protein>
    <recommendedName>
        <fullName evidence="4">Hpr(Ser) kinase/phosphatase</fullName>
    </recommendedName>
</protein>
<dbReference type="STRING" id="145857.GA0070616_4440"/>
<dbReference type="Proteomes" id="UP000199699">
    <property type="component" value="Unassembled WGS sequence"/>
</dbReference>
<dbReference type="CDD" id="cd01983">
    <property type="entry name" value="SIMIBI"/>
    <property type="match status" value="1"/>
</dbReference>
<reference evidence="2 3" key="1">
    <citation type="submission" date="2016-06" db="EMBL/GenBank/DDBJ databases">
        <authorList>
            <person name="Kjaerup R.B."/>
            <person name="Dalgaard T.S."/>
            <person name="Juul-Madsen H.R."/>
        </authorList>
    </citation>
    <scope>NUCLEOTIDE SEQUENCE [LARGE SCALE GENOMIC DNA]</scope>
    <source>
        <strain evidence="2 3">DSM 43818</strain>
    </source>
</reference>
<evidence type="ECO:0000313" key="2">
    <source>
        <dbReference type="EMBL" id="SCL32338.1"/>
    </source>
</evidence>
<organism evidence="2 3">
    <name type="scientific">Micromonospora nigra</name>
    <dbReference type="NCBI Taxonomy" id="145857"/>
    <lineage>
        <taxon>Bacteria</taxon>
        <taxon>Bacillati</taxon>
        <taxon>Actinomycetota</taxon>
        <taxon>Actinomycetes</taxon>
        <taxon>Micromonosporales</taxon>
        <taxon>Micromonosporaceae</taxon>
        <taxon>Micromonospora</taxon>
    </lineage>
</organism>
<evidence type="ECO:0008006" key="4">
    <source>
        <dbReference type="Google" id="ProtNLM"/>
    </source>
</evidence>